<dbReference type="InterPro" id="IPR000980">
    <property type="entry name" value="SH2"/>
</dbReference>
<keyword evidence="3 10" id="KW-0418">Kinase</keyword>
<feature type="coiled-coil region" evidence="11">
    <location>
        <begin position="313"/>
        <end position="375"/>
    </location>
</feature>
<feature type="region of interest" description="Disordered" evidence="12">
    <location>
        <begin position="1"/>
        <end position="177"/>
    </location>
</feature>
<keyword evidence="7" id="KW-0727">SH2 domain</keyword>
<dbReference type="SUPFAM" id="SSF103657">
    <property type="entry name" value="BAR/IMD domain-like"/>
    <property type="match status" value="1"/>
</dbReference>
<dbReference type="InterPro" id="IPR008266">
    <property type="entry name" value="Tyr_kinase_AS"/>
</dbReference>
<dbReference type="SMART" id="SM00252">
    <property type="entry name" value="SH2"/>
    <property type="match status" value="1"/>
</dbReference>
<feature type="coiled-coil region" evidence="11">
    <location>
        <begin position="534"/>
        <end position="598"/>
    </location>
</feature>
<comment type="catalytic activity">
    <reaction evidence="6 10">
        <text>L-tyrosyl-[protein] + ATP = O-phospho-L-tyrosyl-[protein] + ADP + H(+)</text>
        <dbReference type="Rhea" id="RHEA:10596"/>
        <dbReference type="Rhea" id="RHEA-COMP:10136"/>
        <dbReference type="Rhea" id="RHEA-COMP:20101"/>
        <dbReference type="ChEBI" id="CHEBI:15378"/>
        <dbReference type="ChEBI" id="CHEBI:30616"/>
        <dbReference type="ChEBI" id="CHEBI:46858"/>
        <dbReference type="ChEBI" id="CHEBI:61978"/>
        <dbReference type="ChEBI" id="CHEBI:456216"/>
        <dbReference type="EC" id="2.7.10.2"/>
    </reaction>
</comment>
<dbReference type="EC" id="2.7.10.2" evidence="10"/>
<dbReference type="PROSITE" id="PS50001">
    <property type="entry name" value="SH2"/>
    <property type="match status" value="1"/>
</dbReference>
<proteinExistence type="inferred from homology"/>
<dbReference type="GO" id="GO:0004715">
    <property type="term" value="F:non-membrane spanning protein tyrosine kinase activity"/>
    <property type="evidence" value="ECO:0007669"/>
    <property type="project" value="UniProtKB-EC"/>
</dbReference>
<dbReference type="OMA" id="QEHYHES"/>
<name>A0A914A3N6_PATMI</name>
<feature type="domain" description="Protein kinase" evidence="14">
    <location>
        <begin position="781"/>
        <end position="1033"/>
    </location>
</feature>
<dbReference type="PROSITE" id="PS50011">
    <property type="entry name" value="PROTEIN_KINASE_DOM"/>
    <property type="match status" value="1"/>
</dbReference>
<dbReference type="InterPro" id="IPR035849">
    <property type="entry name" value="Fes/Fps/Fer_SH2"/>
</dbReference>
<sequence length="1041" mass="116113">MSVNELRAKFGAPPPLPGPRVKSSVVTTPAPGPALPPPNPGTGSGNSRPTPPDIKKLPPKLGTSKFSFGNSKGQAEETVKEDPALTEDFYLQADEARGATSPKSANFVSPAPSPSPNPTPGPRLPPPRKLSAKTIPVASPLHRTPSHSSAEARFNGRGGGSGDGVFSRSPAASSPKESSNASLEFQYYASEDVVNPLFWEGTHDVEEVRGASRMGFGTDLQDKTAHDIILKLNDQELKLMETLKRVVQHKIKADKEYATSLGLIGGLANRFEEDSQIQHKGFAVKAWSNIIKETDSVSKLIRQHADEMNTAIVDKLSNMIKEKMDLKKQYMQERTKIDMDYMKVKGEVKDSLARYQKAAKEAKDAKAKYEESIIKAKPKDIDKAKDRYKKTVLKVHKCHNEYVLALKAATLHQEHYRTSILPRLLECLQQSQESQIAQVKQTMSDLANLSSTCTGDFVASQNAVMRSIADLRPDREYSNFVENHKVESPAREYFEFDSSVMEEFPDGLEANTIVVDNLTLESAQHTKTSLSESLDEVREVLTTKKQELQSLDEEIRAIPPSPTVEEVLLDLLSKQKRYRDVSREIQDLKCQEAKLNAQVCMLDQKLPAMGEEDNLPPGIELSDTPVVTPNTMPKSNTLSTPGEKTKKLGRITTFFNRGGDSEQKVPSEIPIADEEWYHGALPRPETEELLVNDGDFLVREKSDASGQYVLSARTNSRIRHFPIITNEDNMYRLEGTAFSTVGHLIRHQLSTGTPVTKNSQACLIHPVVKVRDEHDLRHEEIELKDKLGAGHFGDVFRGKLKKDGTPVAVKTCKETVDAATRRKFLMEANILKQYHHDNIVKLIGVCTDKHPIYIVMELVPGGDLLSFLRNDANDISTKQMVKMAEDTGAGMAFLEAKNCIHRDLAARNCLVGHKNIIKISDFGMSREDDVYTIKGGAMRQIPIKWTAPEAMNYGKYTTMSDVWSFGILLYEVFSHGSSPYPGLNNTEARDKVEQGYRMPAPQGTPQEIYTLMCRCWEYHDENRPKFKEVHSILKKLTHTIK</sequence>
<dbReference type="SMART" id="SM00055">
    <property type="entry name" value="FCH"/>
    <property type="match status" value="1"/>
</dbReference>
<dbReference type="InterPro" id="IPR000719">
    <property type="entry name" value="Prot_kinase_dom"/>
</dbReference>
<dbReference type="SMART" id="SM00219">
    <property type="entry name" value="TyrKc"/>
    <property type="match status" value="1"/>
</dbReference>
<keyword evidence="8 11" id="KW-0175">Coiled coil</keyword>
<feature type="compositionally biased region" description="Polar residues" evidence="12">
    <location>
        <begin position="625"/>
        <end position="642"/>
    </location>
</feature>
<dbReference type="PRINTS" id="PR00109">
    <property type="entry name" value="TYRKINASE"/>
</dbReference>
<dbReference type="SUPFAM" id="SSF55550">
    <property type="entry name" value="SH2 domain"/>
    <property type="match status" value="1"/>
</dbReference>
<protein>
    <recommendedName>
        <fullName evidence="10">Tyrosine-protein kinase</fullName>
        <ecNumber evidence="10">2.7.10.2</ecNumber>
    </recommendedName>
</protein>
<dbReference type="Proteomes" id="UP000887568">
    <property type="component" value="Unplaced"/>
</dbReference>
<dbReference type="GeneID" id="119729493"/>
<dbReference type="OrthoDB" id="546826at2759"/>
<dbReference type="Pfam" id="PF07714">
    <property type="entry name" value="PK_Tyr_Ser-Thr"/>
    <property type="match status" value="1"/>
</dbReference>
<evidence type="ECO:0000256" key="8">
    <source>
        <dbReference type="PROSITE-ProRule" id="PRU01077"/>
    </source>
</evidence>
<dbReference type="SUPFAM" id="SSF56112">
    <property type="entry name" value="Protein kinase-like (PK-like)"/>
    <property type="match status" value="1"/>
</dbReference>
<dbReference type="InterPro" id="IPR020635">
    <property type="entry name" value="Tyr_kinase_cat_dom"/>
</dbReference>
<comment type="similarity">
    <text evidence="10">Belongs to the protein kinase superfamily. Tyr protein kinase family.</text>
</comment>
<dbReference type="InterPro" id="IPR011009">
    <property type="entry name" value="Kinase-like_dom_sf"/>
</dbReference>
<feature type="compositionally biased region" description="Polar residues" evidence="12">
    <location>
        <begin position="64"/>
        <end position="73"/>
    </location>
</feature>
<evidence type="ECO:0000256" key="1">
    <source>
        <dbReference type="ARBA" id="ARBA00022679"/>
    </source>
</evidence>
<evidence type="ECO:0000256" key="9">
    <source>
        <dbReference type="PROSITE-ProRule" id="PRU10141"/>
    </source>
</evidence>
<dbReference type="InterPro" id="IPR031160">
    <property type="entry name" value="F_BAR_dom"/>
</dbReference>
<dbReference type="InterPro" id="IPR050198">
    <property type="entry name" value="Non-receptor_tyrosine_kinases"/>
</dbReference>
<accession>A0A914A3N6</accession>
<dbReference type="CTD" id="2241"/>
<dbReference type="Pfam" id="PF00017">
    <property type="entry name" value="SH2"/>
    <property type="match status" value="1"/>
</dbReference>
<dbReference type="AlphaFoldDB" id="A0A914A3N6"/>
<evidence type="ECO:0000259" key="14">
    <source>
        <dbReference type="PROSITE" id="PS50011"/>
    </source>
</evidence>
<evidence type="ECO:0000313" key="17">
    <source>
        <dbReference type="Proteomes" id="UP000887568"/>
    </source>
</evidence>
<evidence type="ECO:0000256" key="6">
    <source>
        <dbReference type="ARBA" id="ARBA00051245"/>
    </source>
</evidence>
<evidence type="ECO:0000256" key="3">
    <source>
        <dbReference type="ARBA" id="ARBA00022777"/>
    </source>
</evidence>
<keyword evidence="2 9" id="KW-0547">Nucleotide-binding</keyword>
<evidence type="ECO:0000256" key="11">
    <source>
        <dbReference type="SAM" id="Coils"/>
    </source>
</evidence>
<evidence type="ECO:0000313" key="16">
    <source>
        <dbReference type="EnsemblMetazoa" id="XP_038057991.1"/>
    </source>
</evidence>
<evidence type="ECO:0000259" key="15">
    <source>
        <dbReference type="PROSITE" id="PS51741"/>
    </source>
</evidence>
<dbReference type="Gene3D" id="1.10.510.10">
    <property type="entry name" value="Transferase(Phosphotransferase) domain 1"/>
    <property type="match status" value="1"/>
</dbReference>
<dbReference type="PANTHER" id="PTHR24418">
    <property type="entry name" value="TYROSINE-PROTEIN KINASE"/>
    <property type="match status" value="1"/>
</dbReference>
<evidence type="ECO:0000256" key="10">
    <source>
        <dbReference type="RuleBase" id="RU362096"/>
    </source>
</evidence>
<dbReference type="PROSITE" id="PS51741">
    <property type="entry name" value="F_BAR"/>
    <property type="match status" value="1"/>
</dbReference>
<dbReference type="Gene3D" id="1.10.287.160">
    <property type="entry name" value="HR1 repeat"/>
    <property type="match status" value="1"/>
</dbReference>
<feature type="domain" description="F-BAR" evidence="15">
    <location>
        <begin position="214"/>
        <end position="476"/>
    </location>
</feature>
<evidence type="ECO:0000256" key="12">
    <source>
        <dbReference type="SAM" id="MobiDB-lite"/>
    </source>
</evidence>
<dbReference type="CDD" id="cd10361">
    <property type="entry name" value="SH2_Fps_family"/>
    <property type="match status" value="1"/>
</dbReference>
<keyword evidence="4 9" id="KW-0067">ATP-binding</keyword>
<dbReference type="RefSeq" id="XP_038057991.1">
    <property type="nucleotide sequence ID" value="XM_038202063.1"/>
</dbReference>
<dbReference type="PROSITE" id="PS00109">
    <property type="entry name" value="PROTEIN_KINASE_TYR"/>
    <property type="match status" value="1"/>
</dbReference>
<dbReference type="FunFam" id="1.10.510.10:FF:000212">
    <property type="entry name" value="Tyrosine-protein kinase"/>
    <property type="match status" value="1"/>
</dbReference>
<dbReference type="InterPro" id="IPR001060">
    <property type="entry name" value="FCH_dom"/>
</dbReference>
<dbReference type="PROSITE" id="PS00107">
    <property type="entry name" value="PROTEIN_KINASE_ATP"/>
    <property type="match status" value="1"/>
</dbReference>
<dbReference type="GO" id="GO:0005524">
    <property type="term" value="F:ATP binding"/>
    <property type="evidence" value="ECO:0007669"/>
    <property type="project" value="UniProtKB-UniRule"/>
</dbReference>
<feature type="compositionally biased region" description="Pro residues" evidence="12">
    <location>
        <begin position="111"/>
        <end position="128"/>
    </location>
</feature>
<evidence type="ECO:0000256" key="2">
    <source>
        <dbReference type="ARBA" id="ARBA00022741"/>
    </source>
</evidence>
<dbReference type="InterPro" id="IPR027267">
    <property type="entry name" value="AH/BAR_dom_sf"/>
</dbReference>
<feature type="region of interest" description="Disordered" evidence="12">
    <location>
        <begin position="612"/>
        <end position="643"/>
    </location>
</feature>
<evidence type="ECO:0000256" key="4">
    <source>
        <dbReference type="ARBA" id="ARBA00022840"/>
    </source>
</evidence>
<reference evidence="16" key="1">
    <citation type="submission" date="2022-11" db="UniProtKB">
        <authorList>
            <consortium name="EnsemblMetazoa"/>
        </authorList>
    </citation>
    <scope>IDENTIFICATION</scope>
</reference>
<evidence type="ECO:0000259" key="13">
    <source>
        <dbReference type="PROSITE" id="PS50001"/>
    </source>
</evidence>
<dbReference type="Gene3D" id="3.30.505.10">
    <property type="entry name" value="SH2 domain"/>
    <property type="match status" value="1"/>
</dbReference>
<feature type="binding site" evidence="9">
    <location>
        <position position="810"/>
    </location>
    <ligand>
        <name>ATP</name>
        <dbReference type="ChEBI" id="CHEBI:30616"/>
    </ligand>
</feature>
<keyword evidence="17" id="KW-1185">Reference proteome</keyword>
<dbReference type="PRINTS" id="PR00401">
    <property type="entry name" value="SH2DOMAIN"/>
</dbReference>
<dbReference type="Gene3D" id="1.20.1270.60">
    <property type="entry name" value="Arfaptin homology (AH) domain/BAR domain"/>
    <property type="match status" value="1"/>
</dbReference>
<dbReference type="InterPro" id="IPR036860">
    <property type="entry name" value="SH2_dom_sf"/>
</dbReference>
<organism evidence="16 17">
    <name type="scientific">Patiria miniata</name>
    <name type="common">Bat star</name>
    <name type="synonym">Asterina miniata</name>
    <dbReference type="NCBI Taxonomy" id="46514"/>
    <lineage>
        <taxon>Eukaryota</taxon>
        <taxon>Metazoa</taxon>
        <taxon>Echinodermata</taxon>
        <taxon>Eleutherozoa</taxon>
        <taxon>Asterozoa</taxon>
        <taxon>Asteroidea</taxon>
        <taxon>Valvatacea</taxon>
        <taxon>Valvatida</taxon>
        <taxon>Asterinidae</taxon>
        <taxon>Patiria</taxon>
    </lineage>
</organism>
<dbReference type="EnsemblMetazoa" id="XM_038202063.1">
    <property type="protein sequence ID" value="XP_038057991.1"/>
    <property type="gene ID" value="LOC119729493"/>
</dbReference>
<keyword evidence="5 10" id="KW-0829">Tyrosine-protein kinase</keyword>
<dbReference type="InterPro" id="IPR017441">
    <property type="entry name" value="Protein_kinase_ATP_BS"/>
</dbReference>
<feature type="compositionally biased region" description="Pro residues" evidence="12">
    <location>
        <begin position="30"/>
        <end position="40"/>
    </location>
</feature>
<dbReference type="InterPro" id="IPR001245">
    <property type="entry name" value="Ser-Thr/Tyr_kinase_cat_dom"/>
</dbReference>
<feature type="domain" description="SH2" evidence="13">
    <location>
        <begin position="676"/>
        <end position="767"/>
    </location>
</feature>
<evidence type="ECO:0000256" key="7">
    <source>
        <dbReference type="PROSITE-ProRule" id="PRU00191"/>
    </source>
</evidence>
<keyword evidence="1 10" id="KW-0808">Transferase</keyword>
<evidence type="ECO:0000256" key="5">
    <source>
        <dbReference type="ARBA" id="ARBA00023137"/>
    </source>
</evidence>
<feature type="compositionally biased region" description="Basic and acidic residues" evidence="12">
    <location>
        <begin position="74"/>
        <end position="83"/>
    </location>
</feature>